<accession>A0ABR2I1B0</accession>
<evidence type="ECO:0000313" key="2">
    <source>
        <dbReference type="EMBL" id="KAK8856101.1"/>
    </source>
</evidence>
<keyword evidence="3" id="KW-1185">Reference proteome</keyword>
<evidence type="ECO:0000256" key="1">
    <source>
        <dbReference type="SAM" id="MobiDB-lite"/>
    </source>
</evidence>
<comment type="caution">
    <text evidence="2">The sequence shown here is derived from an EMBL/GenBank/DDBJ whole genome shotgun (WGS) entry which is preliminary data.</text>
</comment>
<dbReference type="Proteomes" id="UP001390339">
    <property type="component" value="Unassembled WGS sequence"/>
</dbReference>
<feature type="compositionally biased region" description="Low complexity" evidence="1">
    <location>
        <begin position="146"/>
        <end position="168"/>
    </location>
</feature>
<protein>
    <submittedName>
        <fullName evidence="2">Uncharacterized protein</fullName>
    </submittedName>
</protein>
<name>A0ABR2I1B0_9PEZI</name>
<reference evidence="2 3" key="1">
    <citation type="journal article" date="2024" name="IMA Fungus">
        <title>Apiospora arundinis, a panoply of carbohydrate-active enzymes and secondary metabolites.</title>
        <authorList>
            <person name="Sorensen T."/>
            <person name="Petersen C."/>
            <person name="Muurmann A.T."/>
            <person name="Christiansen J.V."/>
            <person name="Brundto M.L."/>
            <person name="Overgaard C.K."/>
            <person name="Boysen A.T."/>
            <person name="Wollenberg R.D."/>
            <person name="Larsen T.O."/>
            <person name="Sorensen J.L."/>
            <person name="Nielsen K.L."/>
            <person name="Sondergaard T.E."/>
        </authorList>
    </citation>
    <scope>NUCLEOTIDE SEQUENCE [LARGE SCALE GENOMIC DNA]</scope>
    <source>
        <strain evidence="2 3">AAU 773</strain>
    </source>
</reference>
<feature type="region of interest" description="Disordered" evidence="1">
    <location>
        <begin position="114"/>
        <end position="197"/>
    </location>
</feature>
<evidence type="ECO:0000313" key="3">
    <source>
        <dbReference type="Proteomes" id="UP001390339"/>
    </source>
</evidence>
<dbReference type="EMBL" id="JAPCWZ010000007">
    <property type="protein sequence ID" value="KAK8856101.1"/>
    <property type="molecule type" value="Genomic_DNA"/>
</dbReference>
<sequence length="305" mass="32922">MDSSERPLCDDQALYSDTCGEMDAAIRDLDQQIILNDMILCANGGMPYMMQQQDSTLQPNGPSQHMYDDSWQFYQDGFEPVQSSLTSSTLHDQQQVAAAAATAAGSQMMMAESNHYGRSRAQPPLRETRRSGGHPPNRSAAGEGGDSSTSSSNGSTSESSSSTGTGSSFGDWGATPVPRIPRNSRRALTTQQKKQQYHHIQQQQYQRRLDDSRAAAAAATAAVTSATHQAAAEAAAEAARTTTKQPERDVDLRGRDMPSAMKELAEMGDHLRNVAHQQRLMVDDTVHEWSGTETGVGKGSGTARV</sequence>
<proteinExistence type="predicted"/>
<organism evidence="2 3">
    <name type="scientific">Apiospora arundinis</name>
    <dbReference type="NCBI Taxonomy" id="335852"/>
    <lineage>
        <taxon>Eukaryota</taxon>
        <taxon>Fungi</taxon>
        <taxon>Dikarya</taxon>
        <taxon>Ascomycota</taxon>
        <taxon>Pezizomycotina</taxon>
        <taxon>Sordariomycetes</taxon>
        <taxon>Xylariomycetidae</taxon>
        <taxon>Amphisphaeriales</taxon>
        <taxon>Apiosporaceae</taxon>
        <taxon>Apiospora</taxon>
    </lineage>
</organism>
<gene>
    <name evidence="2" type="ORF">PGQ11_012013</name>
</gene>